<reference evidence="2" key="1">
    <citation type="submission" date="2020-11" db="EMBL/GenBank/DDBJ databases">
        <authorList>
            <person name="Paraskevopoulou S."/>
            <person name="Kaefer S."/>
            <person name="Zirkel F."/>
            <person name="Donath A."/>
            <person name="Petersen M."/>
            <person name="Liu S."/>
            <person name="Zhou X."/>
            <person name="Drosten C."/>
            <person name="Misof B."/>
            <person name="Junglen S."/>
        </authorList>
    </citation>
    <scope>NUCLEOTIDE SEQUENCE</scope>
    <source>
        <strain evidence="2">OKIAV417</strain>
    </source>
</reference>
<evidence type="ECO:0000313" key="2">
    <source>
        <dbReference type="EMBL" id="QTJ63613.1"/>
    </source>
</evidence>
<dbReference type="EMBL" id="MW208787">
    <property type="protein sequence ID" value="QTJ63613.1"/>
    <property type="molecule type" value="Genomic_RNA"/>
</dbReference>
<evidence type="ECO:0000256" key="1">
    <source>
        <dbReference type="SAM" id="MobiDB-lite"/>
    </source>
</evidence>
<organism evidence="2">
    <name type="scientific">Hemipteran tombus-related virus</name>
    <dbReference type="NCBI Taxonomy" id="2822554"/>
    <lineage>
        <taxon>Viruses</taxon>
        <taxon>Riboviria</taxon>
        <taxon>Orthornavirae</taxon>
        <taxon>Kitrinoviricota</taxon>
        <taxon>Tolucaviricetes</taxon>
        <taxon>Tolivirales</taxon>
        <taxon>Tombusviridae</taxon>
    </lineage>
</organism>
<feature type="compositionally biased region" description="Low complexity" evidence="1">
    <location>
        <begin position="51"/>
        <end position="70"/>
    </location>
</feature>
<reference evidence="2" key="2">
    <citation type="journal article" date="2021" name="Virus Evol.">
        <title>Viromics of extant insect orders unveil the evolution of the flavi-like superfamily.</title>
        <authorList>
            <person name="Sofia P."/>
            <person name="Simon K."/>
            <person name="Florian Z."/>
            <person name="Alexander D."/>
            <person name="Malte P."/>
            <person name="Shanlin L."/>
            <person name="Xin Z."/>
            <person name="Christian D."/>
            <person name="Bernhard M."/>
            <person name="Sandra J."/>
        </authorList>
    </citation>
    <scope>NUCLEOTIDE SEQUENCE</scope>
    <source>
        <strain evidence="2">OKIAV417</strain>
    </source>
</reference>
<accession>A0A8A6RH49</accession>
<sequence length="319" mass="35965">MNHLYQVPEHQVPRHYYGRPGSQLWSVPYFPRGRGSRGRGRRQRPNPPAEAPAAQQDAVGQPPRANSPATTTPPPLPPKTIATQVEDVKIVQQPAEGLLTRLSNRLRGRSDAKRVNVPLTKVVRESGAQTDLRTPAKTMQTQTAGNPILAPGKKFVGPVKVVPKDPTGIEWEYAYRNGDEYFSTKHGGCLSTENTKPPFILHPMKWKMPRTFWQKLFCTGETASLKHLDQDLVSYLRLEAAFLPRTPGLARSLITSAKRFMHYFDKTHIQRSEMTKIVMESVAVAMNVSKHELKCWKVITSEKALEARQQAQEMMDKLL</sequence>
<feature type="compositionally biased region" description="Basic residues" evidence="1">
    <location>
        <begin position="34"/>
        <end position="44"/>
    </location>
</feature>
<name>A0A8A6RH49_9TOMB</name>
<feature type="region of interest" description="Disordered" evidence="1">
    <location>
        <begin position="13"/>
        <end position="80"/>
    </location>
</feature>
<proteinExistence type="predicted"/>
<protein>
    <submittedName>
        <fullName evidence="2">Uncharacterized protein</fullName>
    </submittedName>
</protein>